<dbReference type="InterPro" id="IPR039568">
    <property type="entry name" value="Peptidase_MA-like_dom"/>
</dbReference>
<feature type="transmembrane region" description="Helical" evidence="2">
    <location>
        <begin position="182"/>
        <end position="203"/>
    </location>
</feature>
<evidence type="ECO:0000256" key="1">
    <source>
        <dbReference type="SAM" id="MobiDB-lite"/>
    </source>
</evidence>
<keyword evidence="2" id="KW-1133">Transmembrane helix</keyword>
<keyword evidence="5" id="KW-1185">Reference proteome</keyword>
<accession>A0AA41Q9J6</accession>
<sequence>MGGRPDGEATPDDTKTGAGESTAPQPAPETEELPEPAGEPAEPTAAPEAQIPDADLVPELPDADEASAPEGTEDTGAPEDETAVVAVVDAKPPATETAASTGPEADASATDTAETPSPADAAAAEAATDAAQAEATTGGDASEGDAAVPDSAAAPAALAVVPGAFRFGPAGGAAPRRSPHPALIPLMVLGTAFAVLLAFFGTLGTPGVRDILDHAAATSSAPPAPSGTSPAATPTPTATPQTEIKSSELKAIAEAQTAALQSGDLAAFLAPYEPTATELVAERTRLFANLRLITFEQAQFRWERVVTGSLVGSSTGPVTVEVTVDFVHQIAGVDVAPTRSTYRMTVLRAGIGAPLRITHVRNSDPLAWDLADLVKVERPHVILLADKVDKAKAGTWADRAEAAAKRDLELWKGPAEIPSRFIVFASPDAATFGKAYGGDAPKGTVAFCSPMMPAEYASGGTRRVVGSRITWDTDAKGMSNYDAQTGVMRHEMGHALMAGFTNTKSSRTPLWVVEGFAEYLEWADLFGEYYAPDARNFVRSGKFSGKLPADDDIYGEDPEANGINYHLSMTAIRYMVDKHGAAKTFAFVVSVYQEPTAVDEALKAATGLDRAAFEAKWAQWLKSHI</sequence>
<feature type="domain" description="Peptidase MA-like" evidence="3">
    <location>
        <begin position="482"/>
        <end position="622"/>
    </location>
</feature>
<feature type="compositionally biased region" description="Low complexity" evidence="1">
    <location>
        <begin position="217"/>
        <end position="240"/>
    </location>
</feature>
<evidence type="ECO:0000313" key="4">
    <source>
        <dbReference type="EMBL" id="MCF2533741.1"/>
    </source>
</evidence>
<organism evidence="4 5">
    <name type="scientific">Yinghuangia soli</name>
    <dbReference type="NCBI Taxonomy" id="2908204"/>
    <lineage>
        <taxon>Bacteria</taxon>
        <taxon>Bacillati</taxon>
        <taxon>Actinomycetota</taxon>
        <taxon>Actinomycetes</taxon>
        <taxon>Kitasatosporales</taxon>
        <taxon>Streptomycetaceae</taxon>
        <taxon>Yinghuangia</taxon>
    </lineage>
</organism>
<feature type="region of interest" description="Disordered" evidence="1">
    <location>
        <begin position="1"/>
        <end position="147"/>
    </location>
</feature>
<feature type="compositionally biased region" description="Low complexity" evidence="1">
    <location>
        <begin position="104"/>
        <end position="147"/>
    </location>
</feature>
<protein>
    <recommendedName>
        <fullName evidence="3">Peptidase MA-like domain-containing protein</fullName>
    </recommendedName>
</protein>
<name>A0AA41Q9J6_9ACTN</name>
<evidence type="ECO:0000259" key="3">
    <source>
        <dbReference type="Pfam" id="PF13485"/>
    </source>
</evidence>
<evidence type="ECO:0000256" key="2">
    <source>
        <dbReference type="SAM" id="Phobius"/>
    </source>
</evidence>
<keyword evidence="2" id="KW-0812">Transmembrane</keyword>
<evidence type="ECO:0000313" key="5">
    <source>
        <dbReference type="Proteomes" id="UP001165378"/>
    </source>
</evidence>
<keyword evidence="2" id="KW-0472">Membrane</keyword>
<dbReference type="RefSeq" id="WP_235058508.1">
    <property type="nucleotide sequence ID" value="NZ_JAKFHA010000058.1"/>
</dbReference>
<dbReference type="Pfam" id="PF13485">
    <property type="entry name" value="Peptidase_MA_2"/>
    <property type="match status" value="1"/>
</dbReference>
<reference evidence="4" key="1">
    <citation type="submission" date="2022-01" db="EMBL/GenBank/DDBJ databases">
        <title>Genome-Based Taxonomic Classification of the Phylum Actinobacteria.</title>
        <authorList>
            <person name="Gao Y."/>
        </authorList>
    </citation>
    <scope>NUCLEOTIDE SEQUENCE</scope>
    <source>
        <strain evidence="4">KLBMP 8922</strain>
    </source>
</reference>
<dbReference type="EMBL" id="JAKFHA010000058">
    <property type="protein sequence ID" value="MCF2533741.1"/>
    <property type="molecule type" value="Genomic_DNA"/>
</dbReference>
<feature type="compositionally biased region" description="Low complexity" evidence="1">
    <location>
        <begin position="83"/>
        <end position="94"/>
    </location>
</feature>
<comment type="caution">
    <text evidence="4">The sequence shown here is derived from an EMBL/GenBank/DDBJ whole genome shotgun (WGS) entry which is preliminary data.</text>
</comment>
<proteinExistence type="predicted"/>
<dbReference type="AlphaFoldDB" id="A0AA41Q9J6"/>
<feature type="region of interest" description="Disordered" evidence="1">
    <location>
        <begin position="217"/>
        <end position="244"/>
    </location>
</feature>
<feature type="compositionally biased region" description="Acidic residues" evidence="1">
    <location>
        <begin position="61"/>
        <end position="82"/>
    </location>
</feature>
<gene>
    <name evidence="4" type="ORF">LZ495_41890</name>
</gene>
<feature type="compositionally biased region" description="Low complexity" evidence="1">
    <location>
        <begin position="35"/>
        <end position="49"/>
    </location>
</feature>
<dbReference type="Proteomes" id="UP001165378">
    <property type="component" value="Unassembled WGS sequence"/>
</dbReference>